<organism evidence="3 4">
    <name type="scientific">Lophium mytilinum</name>
    <dbReference type="NCBI Taxonomy" id="390894"/>
    <lineage>
        <taxon>Eukaryota</taxon>
        <taxon>Fungi</taxon>
        <taxon>Dikarya</taxon>
        <taxon>Ascomycota</taxon>
        <taxon>Pezizomycotina</taxon>
        <taxon>Dothideomycetes</taxon>
        <taxon>Pleosporomycetidae</taxon>
        <taxon>Mytilinidiales</taxon>
        <taxon>Mytilinidiaceae</taxon>
        <taxon>Lophium</taxon>
    </lineage>
</organism>
<name>A0A6A6QGF7_9PEZI</name>
<dbReference type="OrthoDB" id="5355528at2759"/>
<dbReference type="Pfam" id="PF25909">
    <property type="entry name" value="zf-C2H2_AHC1"/>
    <property type="match status" value="1"/>
</dbReference>
<evidence type="ECO:0000313" key="3">
    <source>
        <dbReference type="EMBL" id="KAF2491124.1"/>
    </source>
</evidence>
<feature type="compositionally biased region" description="Acidic residues" evidence="1">
    <location>
        <begin position="590"/>
        <end position="599"/>
    </location>
</feature>
<proteinExistence type="predicted"/>
<feature type="region of interest" description="Disordered" evidence="1">
    <location>
        <begin position="1"/>
        <end position="25"/>
    </location>
</feature>
<dbReference type="EMBL" id="MU004196">
    <property type="protein sequence ID" value="KAF2491124.1"/>
    <property type="molecule type" value="Genomic_DNA"/>
</dbReference>
<keyword evidence="4" id="KW-1185">Reference proteome</keyword>
<dbReference type="Proteomes" id="UP000799750">
    <property type="component" value="Unassembled WGS sequence"/>
</dbReference>
<evidence type="ECO:0000259" key="2">
    <source>
        <dbReference type="Pfam" id="PF25909"/>
    </source>
</evidence>
<reference evidence="3" key="1">
    <citation type="journal article" date="2020" name="Stud. Mycol.">
        <title>101 Dothideomycetes genomes: a test case for predicting lifestyles and emergence of pathogens.</title>
        <authorList>
            <person name="Haridas S."/>
            <person name="Albert R."/>
            <person name="Binder M."/>
            <person name="Bloem J."/>
            <person name="Labutti K."/>
            <person name="Salamov A."/>
            <person name="Andreopoulos B."/>
            <person name="Baker S."/>
            <person name="Barry K."/>
            <person name="Bills G."/>
            <person name="Bluhm B."/>
            <person name="Cannon C."/>
            <person name="Castanera R."/>
            <person name="Culley D."/>
            <person name="Daum C."/>
            <person name="Ezra D."/>
            <person name="Gonzalez J."/>
            <person name="Henrissat B."/>
            <person name="Kuo A."/>
            <person name="Liang C."/>
            <person name="Lipzen A."/>
            <person name="Lutzoni F."/>
            <person name="Magnuson J."/>
            <person name="Mondo S."/>
            <person name="Nolan M."/>
            <person name="Ohm R."/>
            <person name="Pangilinan J."/>
            <person name="Park H.-J."/>
            <person name="Ramirez L."/>
            <person name="Alfaro M."/>
            <person name="Sun H."/>
            <person name="Tritt A."/>
            <person name="Yoshinaga Y."/>
            <person name="Zwiers L.-H."/>
            <person name="Turgeon B."/>
            <person name="Goodwin S."/>
            <person name="Spatafora J."/>
            <person name="Crous P."/>
            <person name="Grigoriev I."/>
        </authorList>
    </citation>
    <scope>NUCLEOTIDE SEQUENCE</scope>
    <source>
        <strain evidence="3">CBS 269.34</strain>
    </source>
</reference>
<evidence type="ECO:0000313" key="4">
    <source>
        <dbReference type="Proteomes" id="UP000799750"/>
    </source>
</evidence>
<feature type="domain" description="AHC1-like C2H2 zinc-finger" evidence="2">
    <location>
        <begin position="325"/>
        <end position="369"/>
    </location>
</feature>
<evidence type="ECO:0000256" key="1">
    <source>
        <dbReference type="SAM" id="MobiDB-lite"/>
    </source>
</evidence>
<feature type="region of interest" description="Disordered" evidence="1">
    <location>
        <begin position="491"/>
        <end position="653"/>
    </location>
</feature>
<accession>A0A6A6QGF7</accession>
<dbReference type="AlphaFoldDB" id="A0A6A6QGF7"/>
<protein>
    <recommendedName>
        <fullName evidence="2">AHC1-like C2H2 zinc-finger domain-containing protein</fullName>
    </recommendedName>
</protein>
<gene>
    <name evidence="3" type="ORF">BU16DRAFT_469617</name>
</gene>
<sequence length="653" mass="69885">MQSMFRLPWSSDSPGDKIMEKSALHKPRNMPVVDIPLLSTFKRKRTDSPEVSTATSVHLVKKQKCTAGEVKRAVFNMGAQDREPMLDGIVVSHGNSKPQAKSPATAPVKPVDLSAGSASKEEGVAKSKVNISQPPAVPASSIESTEKNALDMDSSLTPTQQAIEAQFNYEILLKHNELRLIEQELGKCQVALEQLRRCQLVPYPGSQSLSENVSGGVGPALQPRRGYTEPVHAAPWGVTDGPYSRHYAKWLIPDPKFDSIPETGLLQSHGYFGLGEGRATRGSFAEVPTTGKSRNSRTSTGAMRFQSLGENPAPVPKVDPLLHKRSTDGQWVRLYCAICQSGQFSNTQGFLNHCRIKHNQIYKSHDAAAVACGVPVETDELGSIIPPSEPSQSVPPTPAVGFVGSASNGFIHPLIRSNAPNNARSVLPRLVPSASVPPVSSPAISPGSQPPFVPSPQTPWMNALLLKRGFPGDLKNLVDTARTRIDVSSFEASDDELTTDSALQTPISKVAPTPQLARLPASNSHSASANGKAPARPTGSQKGHGRAEPPRLPRVGVSSASQSHDRSLPDSPVELSPNAVESNPGLVSDHEDDDEDDDADARSVPQIDREGDYVMDDAVVVEYASEGEAERQSRKGLGGFENSKSGGSGTRKR</sequence>
<feature type="compositionally biased region" description="Basic and acidic residues" evidence="1">
    <location>
        <begin position="14"/>
        <end position="23"/>
    </location>
</feature>
<dbReference type="InterPro" id="IPR058706">
    <property type="entry name" value="zf-C2H2_AHC1-like"/>
</dbReference>